<protein>
    <submittedName>
        <fullName evidence="1">Uncharacterized protein</fullName>
    </submittedName>
</protein>
<reference evidence="1 2" key="1">
    <citation type="submission" date="2017-03" db="EMBL/GenBank/DDBJ databases">
        <title>Draft genome sequence of Streptomyces scabrisporus NF3, endophyte isolated from Amphipterygium adstringens.</title>
        <authorList>
            <person name="Vazquez M."/>
            <person name="Ceapa C.D."/>
            <person name="Rodriguez Luna D."/>
            <person name="Sanchez Esquivel S."/>
        </authorList>
    </citation>
    <scope>NUCLEOTIDE SEQUENCE [LARGE SCALE GENOMIC DNA]</scope>
    <source>
        <strain evidence="1 2">NF3</strain>
    </source>
</reference>
<dbReference type="AlphaFoldDB" id="A0A1T3P0N1"/>
<comment type="caution">
    <text evidence="1">The sequence shown here is derived from an EMBL/GenBank/DDBJ whole genome shotgun (WGS) entry which is preliminary data.</text>
</comment>
<evidence type="ECO:0000313" key="1">
    <source>
        <dbReference type="EMBL" id="OPC82658.1"/>
    </source>
</evidence>
<keyword evidence="2" id="KW-1185">Reference proteome</keyword>
<dbReference type="EMBL" id="MWQN01000001">
    <property type="protein sequence ID" value="OPC82658.1"/>
    <property type="molecule type" value="Genomic_DNA"/>
</dbReference>
<organism evidence="1 2">
    <name type="scientific">Embleya scabrispora</name>
    <dbReference type="NCBI Taxonomy" id="159449"/>
    <lineage>
        <taxon>Bacteria</taxon>
        <taxon>Bacillati</taxon>
        <taxon>Actinomycetota</taxon>
        <taxon>Actinomycetes</taxon>
        <taxon>Kitasatosporales</taxon>
        <taxon>Streptomycetaceae</taxon>
        <taxon>Embleya</taxon>
    </lineage>
</organism>
<gene>
    <name evidence="1" type="ORF">B4N89_18445</name>
</gene>
<proteinExistence type="predicted"/>
<sequence>MTDAADAAGAPATSPAVPAIIATPNDAVTFLLGLNMWCCSLLGVATATGGGAVEHHTEAGAEEHCDCHEPGAPVSYLGGRLARTRWHTAEAAVPLSVGSPAGHGPHTVN</sequence>
<dbReference type="Proteomes" id="UP000190037">
    <property type="component" value="Unassembled WGS sequence"/>
</dbReference>
<name>A0A1T3P0N1_9ACTN</name>
<evidence type="ECO:0000313" key="2">
    <source>
        <dbReference type="Proteomes" id="UP000190037"/>
    </source>
</evidence>
<accession>A0A1T3P0N1</accession>